<comment type="caution">
    <text evidence="5">The sequence shown here is derived from an EMBL/GenBank/DDBJ whole genome shotgun (WGS) entry which is preliminary data.</text>
</comment>
<accession>A0AAN7P0E5</accession>
<evidence type="ECO:0000256" key="2">
    <source>
        <dbReference type="PROSITE-ProRule" id="PRU00176"/>
    </source>
</evidence>
<dbReference type="Pfam" id="PF00076">
    <property type="entry name" value="RRM_1"/>
    <property type="match status" value="1"/>
</dbReference>
<dbReference type="SMART" id="SM00360">
    <property type="entry name" value="RRM"/>
    <property type="match status" value="2"/>
</dbReference>
<dbReference type="PROSITE" id="PS50102">
    <property type="entry name" value="RRM"/>
    <property type="match status" value="2"/>
</dbReference>
<dbReference type="GO" id="GO:0003723">
    <property type="term" value="F:RNA binding"/>
    <property type="evidence" value="ECO:0007669"/>
    <property type="project" value="UniProtKB-UniRule"/>
</dbReference>
<keyword evidence="3" id="KW-0732">Signal</keyword>
<sequence length="318" mass="36326">MRLSVLLINLSATIAYWLTVFNTSNFTQNGSPRQDNCVLQRCGDGFTTTLGSVQLTLKVDEVEAEVKVCVVRDSLQEAIPCINLSDGNLNFHKDTIFARAWPCVKQRNDSIPKECMFSIKDSTFSPLPEDEIKIGPVYESFDNCRLFIGRIPVDKTRNEIRSKLSERISEIFDVIMYPASIEGHINRGYVLLEFPCHRLAENALKQLAAGVVFWNTTLVATWAYPVPKVTKEAMEQIKNLFIQNLPRKMSEDDFRQLLINVLKDVTFLKTQKVDDYALVHFTNRATAENAFDRLKWTSVKGHEIIISWAKPLNQINYV</sequence>
<dbReference type="InterPro" id="IPR035979">
    <property type="entry name" value="RBD_domain_sf"/>
</dbReference>
<dbReference type="AlphaFoldDB" id="A0AAN7P0E5"/>
<evidence type="ECO:0000256" key="3">
    <source>
        <dbReference type="SAM" id="SignalP"/>
    </source>
</evidence>
<dbReference type="Gene3D" id="3.30.70.330">
    <property type="match status" value="2"/>
</dbReference>
<name>A0AAN7P0E5_9COLE</name>
<evidence type="ECO:0000313" key="6">
    <source>
        <dbReference type="Proteomes" id="UP001353858"/>
    </source>
</evidence>
<gene>
    <name evidence="5" type="ORF">RN001_015010</name>
</gene>
<dbReference type="InterPro" id="IPR012677">
    <property type="entry name" value="Nucleotide-bd_a/b_plait_sf"/>
</dbReference>
<feature type="domain" description="RRM" evidence="4">
    <location>
        <begin position="238"/>
        <end position="311"/>
    </location>
</feature>
<evidence type="ECO:0000259" key="4">
    <source>
        <dbReference type="PROSITE" id="PS50102"/>
    </source>
</evidence>
<evidence type="ECO:0000313" key="5">
    <source>
        <dbReference type="EMBL" id="KAK4872981.1"/>
    </source>
</evidence>
<dbReference type="PANTHER" id="PTHR21245">
    <property type="entry name" value="HETEROGENEOUS NUCLEAR RIBONUCLEOPROTEIN"/>
    <property type="match status" value="1"/>
</dbReference>
<proteinExistence type="predicted"/>
<dbReference type="Proteomes" id="UP001353858">
    <property type="component" value="Unassembled WGS sequence"/>
</dbReference>
<organism evidence="5 6">
    <name type="scientific">Aquatica leii</name>
    <dbReference type="NCBI Taxonomy" id="1421715"/>
    <lineage>
        <taxon>Eukaryota</taxon>
        <taxon>Metazoa</taxon>
        <taxon>Ecdysozoa</taxon>
        <taxon>Arthropoda</taxon>
        <taxon>Hexapoda</taxon>
        <taxon>Insecta</taxon>
        <taxon>Pterygota</taxon>
        <taxon>Neoptera</taxon>
        <taxon>Endopterygota</taxon>
        <taxon>Coleoptera</taxon>
        <taxon>Polyphaga</taxon>
        <taxon>Elateriformia</taxon>
        <taxon>Elateroidea</taxon>
        <taxon>Lampyridae</taxon>
        <taxon>Luciolinae</taxon>
        <taxon>Aquatica</taxon>
    </lineage>
</organism>
<feature type="signal peptide" evidence="3">
    <location>
        <begin position="1"/>
        <end position="15"/>
    </location>
</feature>
<feature type="chain" id="PRO_5043017877" description="RRM domain-containing protein" evidence="3">
    <location>
        <begin position="16"/>
        <end position="318"/>
    </location>
</feature>
<evidence type="ECO:0000256" key="1">
    <source>
        <dbReference type="ARBA" id="ARBA00022884"/>
    </source>
</evidence>
<reference evidence="6" key="1">
    <citation type="submission" date="2023-01" db="EMBL/GenBank/DDBJ databases">
        <title>Key to firefly adult light organ development and bioluminescence: homeobox transcription factors regulate luciferase expression and transportation to peroxisome.</title>
        <authorList>
            <person name="Fu X."/>
        </authorList>
    </citation>
    <scope>NUCLEOTIDE SEQUENCE [LARGE SCALE GENOMIC DNA]</scope>
</reference>
<feature type="domain" description="RRM" evidence="4">
    <location>
        <begin position="144"/>
        <end position="225"/>
    </location>
</feature>
<dbReference type="EMBL" id="JARPUR010000007">
    <property type="protein sequence ID" value="KAK4872981.1"/>
    <property type="molecule type" value="Genomic_DNA"/>
</dbReference>
<keyword evidence="1 2" id="KW-0694">RNA-binding</keyword>
<protein>
    <recommendedName>
        <fullName evidence="4">RRM domain-containing protein</fullName>
    </recommendedName>
</protein>
<keyword evidence="6" id="KW-1185">Reference proteome</keyword>
<dbReference type="SUPFAM" id="SSF54928">
    <property type="entry name" value="RNA-binding domain, RBD"/>
    <property type="match status" value="1"/>
</dbReference>
<dbReference type="InterPro" id="IPR000504">
    <property type="entry name" value="RRM_dom"/>
</dbReference>